<evidence type="ECO:0000256" key="9">
    <source>
        <dbReference type="RuleBase" id="RU369079"/>
    </source>
</evidence>
<dbReference type="Proteomes" id="UP001274321">
    <property type="component" value="Unassembled WGS sequence"/>
</dbReference>
<keyword evidence="6 9" id="KW-1133">Transmembrane helix</keyword>
<dbReference type="PANTHER" id="PTHR35011:SF2">
    <property type="entry name" value="2,3-DIKETO-L-GULONATE TRAP TRANSPORTER SMALL PERMEASE PROTEIN YIAM"/>
    <property type="match status" value="1"/>
</dbReference>
<keyword evidence="5 9" id="KW-0812">Transmembrane</keyword>
<evidence type="ECO:0000259" key="10">
    <source>
        <dbReference type="Pfam" id="PF04290"/>
    </source>
</evidence>
<comment type="function">
    <text evidence="9">Part of the tripartite ATP-independent periplasmic (TRAP) transport system.</text>
</comment>
<feature type="domain" description="Tripartite ATP-independent periplasmic transporters DctQ component" evidence="10">
    <location>
        <begin position="23"/>
        <end position="152"/>
    </location>
</feature>
<evidence type="ECO:0000256" key="5">
    <source>
        <dbReference type="ARBA" id="ARBA00022692"/>
    </source>
</evidence>
<keyword evidence="7 9" id="KW-0472">Membrane</keyword>
<evidence type="ECO:0000256" key="2">
    <source>
        <dbReference type="ARBA" id="ARBA00022448"/>
    </source>
</evidence>
<reference evidence="11 12" key="1">
    <citation type="submission" date="2023-11" db="EMBL/GenBank/DDBJ databases">
        <authorList>
            <person name="Bao R."/>
        </authorList>
    </citation>
    <scope>NUCLEOTIDE SEQUENCE [LARGE SCALE GENOMIC DNA]</scope>
    <source>
        <strain evidence="11 12">PJ23</strain>
    </source>
</reference>
<name>A0ABU4RLD9_9HYPH</name>
<dbReference type="PANTHER" id="PTHR35011">
    <property type="entry name" value="2,3-DIKETO-L-GULONATE TRAP TRANSPORTER SMALL PERMEASE PROTEIN YIAM"/>
    <property type="match status" value="1"/>
</dbReference>
<evidence type="ECO:0000256" key="4">
    <source>
        <dbReference type="ARBA" id="ARBA00022519"/>
    </source>
</evidence>
<protein>
    <recommendedName>
        <fullName evidence="9">TRAP transporter small permease protein</fullName>
    </recommendedName>
</protein>
<dbReference type="InterPro" id="IPR007387">
    <property type="entry name" value="TRAP_DctQ"/>
</dbReference>
<feature type="transmembrane region" description="Helical" evidence="9">
    <location>
        <begin position="12"/>
        <end position="35"/>
    </location>
</feature>
<evidence type="ECO:0000256" key="6">
    <source>
        <dbReference type="ARBA" id="ARBA00022989"/>
    </source>
</evidence>
<organism evidence="11 12">
    <name type="scientific">Terrihabitans rhizophilus</name>
    <dbReference type="NCBI Taxonomy" id="3092662"/>
    <lineage>
        <taxon>Bacteria</taxon>
        <taxon>Pseudomonadati</taxon>
        <taxon>Pseudomonadota</taxon>
        <taxon>Alphaproteobacteria</taxon>
        <taxon>Hyphomicrobiales</taxon>
        <taxon>Terrihabitans</taxon>
    </lineage>
</organism>
<evidence type="ECO:0000256" key="1">
    <source>
        <dbReference type="ARBA" id="ARBA00004429"/>
    </source>
</evidence>
<feature type="transmembrane region" description="Helical" evidence="9">
    <location>
        <begin position="123"/>
        <end position="145"/>
    </location>
</feature>
<keyword evidence="3" id="KW-1003">Cell membrane</keyword>
<keyword evidence="4 9" id="KW-0997">Cell inner membrane</keyword>
<dbReference type="EMBL" id="JAXAFJ010000001">
    <property type="protein sequence ID" value="MDX6804909.1"/>
    <property type="molecule type" value="Genomic_DNA"/>
</dbReference>
<evidence type="ECO:0000313" key="11">
    <source>
        <dbReference type="EMBL" id="MDX6804909.1"/>
    </source>
</evidence>
<comment type="caution">
    <text evidence="11">The sequence shown here is derived from an EMBL/GenBank/DDBJ whole genome shotgun (WGS) entry which is preliminary data.</text>
</comment>
<evidence type="ECO:0000256" key="3">
    <source>
        <dbReference type="ARBA" id="ARBA00022475"/>
    </source>
</evidence>
<accession>A0ABU4RLD9</accession>
<dbReference type="InterPro" id="IPR055348">
    <property type="entry name" value="DctQ"/>
</dbReference>
<comment type="similarity">
    <text evidence="8 9">Belongs to the TRAP transporter small permease family.</text>
</comment>
<evidence type="ECO:0000256" key="7">
    <source>
        <dbReference type="ARBA" id="ARBA00023136"/>
    </source>
</evidence>
<feature type="transmembrane region" description="Helical" evidence="9">
    <location>
        <begin position="86"/>
        <end position="103"/>
    </location>
</feature>
<keyword evidence="2 9" id="KW-0813">Transport</keyword>
<comment type="subunit">
    <text evidence="9">The complex comprises the extracytoplasmic solute receptor protein and the two transmembrane proteins.</text>
</comment>
<feature type="transmembrane region" description="Helical" evidence="9">
    <location>
        <begin position="47"/>
        <end position="65"/>
    </location>
</feature>
<dbReference type="Pfam" id="PF04290">
    <property type="entry name" value="DctQ"/>
    <property type="match status" value="1"/>
</dbReference>
<sequence length="192" mass="20806">MNQVSRLLVRVVEWSMAVLLAVMVVLVFANAAGRYLLASGFPEGEEIARLCFVWLIFFGAALAVHERAHVGIDMLVQRFGPTGKKLSLAAMDLLILYALWLFAEGSWQQTVIGMESRTAVTGIPQAAYAAAGLVCAIAMAALYILDLLRLLTGRVREDELVQVRETAGQDEVLIATDARAKAVHASPEAPKP</sequence>
<dbReference type="RefSeq" id="WP_319843019.1">
    <property type="nucleotide sequence ID" value="NZ_JAXAFJ010000001.1"/>
</dbReference>
<comment type="subcellular location">
    <subcellularLocation>
        <location evidence="1 9">Cell inner membrane</location>
        <topology evidence="1 9">Multi-pass membrane protein</topology>
    </subcellularLocation>
</comment>
<evidence type="ECO:0000256" key="8">
    <source>
        <dbReference type="ARBA" id="ARBA00038436"/>
    </source>
</evidence>
<evidence type="ECO:0000313" key="12">
    <source>
        <dbReference type="Proteomes" id="UP001274321"/>
    </source>
</evidence>
<proteinExistence type="inferred from homology"/>
<gene>
    <name evidence="11" type="ORF">SCD90_02420</name>
</gene>
<keyword evidence="12" id="KW-1185">Reference proteome</keyword>